<evidence type="ECO:0000313" key="9">
    <source>
        <dbReference type="EMBL" id="RYP05980.1"/>
    </source>
</evidence>
<evidence type="ECO:0000313" key="10">
    <source>
        <dbReference type="Proteomes" id="UP000293360"/>
    </source>
</evidence>
<reference evidence="9 10" key="1">
    <citation type="submission" date="2018-06" db="EMBL/GenBank/DDBJ databases">
        <title>Complete Genomes of Monosporascus.</title>
        <authorList>
            <person name="Robinson A.J."/>
            <person name="Natvig D.O."/>
        </authorList>
    </citation>
    <scope>NUCLEOTIDE SEQUENCE [LARGE SCALE GENOMIC DNA]</scope>
    <source>
        <strain evidence="9 10">CBS 110550</strain>
    </source>
</reference>
<dbReference type="PANTHER" id="PTHR33048:SF124">
    <property type="entry name" value="INTEGRAL MEMBRANE PROTEIN"/>
    <property type="match status" value="1"/>
</dbReference>
<evidence type="ECO:0000256" key="7">
    <source>
        <dbReference type="SAM" id="Phobius"/>
    </source>
</evidence>
<accession>A0A4Q4TK79</accession>
<sequence>MSTAPGFVTHGVITYLPAPEGYDVDFENPQRQYLIQIYSVAAVGNPLVLFFLSQRLYTKIFLARGLQIDDVATQILVIRTFAIGSQGVHAWEIPIETFEKFRLHLYIAAPTFVPCASLAKLALLVFYLRLSPQRWFHIAVWSTIGTIAVYSLIIIFGLIFVCNPVRMAFTVTEIAEGSCIQQPALFTATAIANTLTDVILFGIPIPMVWDLEMPRTQKFGVVFVFAVGSITVVTSVVRACILPELLTNPDETWATAPASFWVLLELNLLIICGAMPTLRRFLNHVAPSLMRSSGHSPRTDANTPRTRPFGTSGKRRKQYYARFGSSREEDEVEFETLSRMGAKKHKNGEGSTAVVIGAQTATVETGVEASSWDARARGKDNNEKAIVTTKTVTIQYERDLTYPRDQDGA</sequence>
<dbReference type="PANTHER" id="PTHR33048">
    <property type="entry name" value="PTH11-LIKE INTEGRAL MEMBRANE PROTEIN (AFU_ORTHOLOGUE AFUA_5G11245)"/>
    <property type="match status" value="1"/>
</dbReference>
<dbReference type="Pfam" id="PF20684">
    <property type="entry name" value="Fung_rhodopsin"/>
    <property type="match status" value="1"/>
</dbReference>
<feature type="transmembrane region" description="Helical" evidence="7">
    <location>
        <begin position="33"/>
        <end position="52"/>
    </location>
</feature>
<gene>
    <name evidence="9" type="ORF">DL764_003440</name>
</gene>
<dbReference type="InterPro" id="IPR049326">
    <property type="entry name" value="Rhodopsin_dom_fungi"/>
</dbReference>
<comment type="caution">
    <text evidence="9">The sequence shown here is derived from an EMBL/GenBank/DDBJ whole genome shotgun (WGS) entry which is preliminary data.</text>
</comment>
<evidence type="ECO:0000256" key="1">
    <source>
        <dbReference type="ARBA" id="ARBA00004141"/>
    </source>
</evidence>
<dbReference type="OrthoDB" id="5401779at2759"/>
<feature type="transmembrane region" description="Helical" evidence="7">
    <location>
        <begin position="219"/>
        <end position="238"/>
    </location>
</feature>
<feature type="transmembrane region" description="Helical" evidence="7">
    <location>
        <begin position="135"/>
        <end position="161"/>
    </location>
</feature>
<keyword evidence="4 7" id="KW-0472">Membrane</keyword>
<dbReference type="Proteomes" id="UP000293360">
    <property type="component" value="Unassembled WGS sequence"/>
</dbReference>
<feature type="compositionally biased region" description="Polar residues" evidence="6">
    <location>
        <begin position="291"/>
        <end position="305"/>
    </location>
</feature>
<evidence type="ECO:0000256" key="2">
    <source>
        <dbReference type="ARBA" id="ARBA00022692"/>
    </source>
</evidence>
<feature type="transmembrane region" description="Helical" evidence="7">
    <location>
        <begin position="258"/>
        <end position="278"/>
    </location>
</feature>
<feature type="transmembrane region" description="Helical" evidence="7">
    <location>
        <begin position="105"/>
        <end position="129"/>
    </location>
</feature>
<proteinExistence type="inferred from homology"/>
<comment type="similarity">
    <text evidence="5">Belongs to the SAT4 family.</text>
</comment>
<evidence type="ECO:0000256" key="6">
    <source>
        <dbReference type="SAM" id="MobiDB-lite"/>
    </source>
</evidence>
<dbReference type="STRING" id="155417.A0A4Q4TK79"/>
<dbReference type="InterPro" id="IPR052337">
    <property type="entry name" value="SAT4-like"/>
</dbReference>
<evidence type="ECO:0000256" key="5">
    <source>
        <dbReference type="ARBA" id="ARBA00038359"/>
    </source>
</evidence>
<protein>
    <recommendedName>
        <fullName evidence="8">Rhodopsin domain-containing protein</fullName>
    </recommendedName>
</protein>
<keyword evidence="3 7" id="KW-1133">Transmembrane helix</keyword>
<evidence type="ECO:0000256" key="4">
    <source>
        <dbReference type="ARBA" id="ARBA00023136"/>
    </source>
</evidence>
<feature type="region of interest" description="Disordered" evidence="6">
    <location>
        <begin position="291"/>
        <end position="312"/>
    </location>
</feature>
<feature type="domain" description="Rhodopsin" evidence="8">
    <location>
        <begin position="55"/>
        <end position="283"/>
    </location>
</feature>
<dbReference type="GO" id="GO:0016020">
    <property type="term" value="C:membrane"/>
    <property type="evidence" value="ECO:0007669"/>
    <property type="project" value="UniProtKB-SubCell"/>
</dbReference>
<organism evidence="9 10">
    <name type="scientific">Monosporascus ibericus</name>
    <dbReference type="NCBI Taxonomy" id="155417"/>
    <lineage>
        <taxon>Eukaryota</taxon>
        <taxon>Fungi</taxon>
        <taxon>Dikarya</taxon>
        <taxon>Ascomycota</taxon>
        <taxon>Pezizomycotina</taxon>
        <taxon>Sordariomycetes</taxon>
        <taxon>Xylariomycetidae</taxon>
        <taxon>Xylariales</taxon>
        <taxon>Xylariales incertae sedis</taxon>
        <taxon>Monosporascus</taxon>
    </lineage>
</organism>
<evidence type="ECO:0000256" key="3">
    <source>
        <dbReference type="ARBA" id="ARBA00022989"/>
    </source>
</evidence>
<comment type="subcellular location">
    <subcellularLocation>
        <location evidence="1">Membrane</location>
        <topology evidence="1">Multi-pass membrane protein</topology>
    </subcellularLocation>
</comment>
<keyword evidence="10" id="KW-1185">Reference proteome</keyword>
<name>A0A4Q4TK79_9PEZI</name>
<dbReference type="AlphaFoldDB" id="A0A4Q4TK79"/>
<keyword evidence="2 7" id="KW-0812">Transmembrane</keyword>
<dbReference type="EMBL" id="QJNU01000146">
    <property type="protein sequence ID" value="RYP05980.1"/>
    <property type="molecule type" value="Genomic_DNA"/>
</dbReference>
<evidence type="ECO:0000259" key="8">
    <source>
        <dbReference type="Pfam" id="PF20684"/>
    </source>
</evidence>